<dbReference type="PANTHER" id="PTHR43825:SF1">
    <property type="entry name" value="TRANSKETOLASE-LIKE PYRIMIDINE-BINDING DOMAIN-CONTAINING PROTEIN"/>
    <property type="match status" value="1"/>
</dbReference>
<name>A0A2X0WEY0_9GAMM</name>
<evidence type="ECO:0000256" key="1">
    <source>
        <dbReference type="ARBA" id="ARBA00001964"/>
    </source>
</evidence>
<protein>
    <submittedName>
        <fullName evidence="6">1-deoxy-D-xylulose-5-phosphate synthase</fullName>
        <ecNumber evidence="6">2.2.1.7</ecNumber>
    </submittedName>
</protein>
<dbReference type="InterPro" id="IPR005475">
    <property type="entry name" value="Transketolase-like_Pyr-bd"/>
</dbReference>
<dbReference type="Pfam" id="PF02780">
    <property type="entry name" value="Transketolase_C"/>
    <property type="match status" value="1"/>
</dbReference>
<keyword evidence="3 6" id="KW-0808">Transferase</keyword>
<feature type="domain" description="Transketolase-like pyrimidine-binding" evidence="5">
    <location>
        <begin position="2"/>
        <end position="167"/>
    </location>
</feature>
<dbReference type="PANTHER" id="PTHR43825">
    <property type="entry name" value="PYRUVATE DEHYDROGENASE E1 COMPONENT"/>
    <property type="match status" value="1"/>
</dbReference>
<dbReference type="AlphaFoldDB" id="A0A2X0WEY0"/>
<evidence type="ECO:0000256" key="4">
    <source>
        <dbReference type="ARBA" id="ARBA00023052"/>
    </source>
</evidence>
<dbReference type="InterPro" id="IPR033248">
    <property type="entry name" value="Transketolase_C"/>
</dbReference>
<accession>A0A2X0WEY0</accession>
<dbReference type="InterPro" id="IPR029061">
    <property type="entry name" value="THDP-binding"/>
</dbReference>
<evidence type="ECO:0000259" key="5">
    <source>
        <dbReference type="SMART" id="SM00861"/>
    </source>
</evidence>
<dbReference type="Gene3D" id="3.40.50.970">
    <property type="match status" value="1"/>
</dbReference>
<dbReference type="SUPFAM" id="SSF52518">
    <property type="entry name" value="Thiamin diphosphate-binding fold (THDP-binding)"/>
    <property type="match status" value="1"/>
</dbReference>
<dbReference type="Gene3D" id="3.40.50.920">
    <property type="match status" value="1"/>
</dbReference>
<organism evidence="6 7">
    <name type="scientific">Anaerobiospirillum thomasii</name>
    <dbReference type="NCBI Taxonomy" id="179995"/>
    <lineage>
        <taxon>Bacteria</taxon>
        <taxon>Pseudomonadati</taxon>
        <taxon>Pseudomonadota</taxon>
        <taxon>Gammaproteobacteria</taxon>
        <taxon>Aeromonadales</taxon>
        <taxon>Succinivibrionaceae</taxon>
        <taxon>Anaerobiospirillum</taxon>
    </lineage>
</organism>
<comment type="similarity">
    <text evidence="2">Belongs to the transketolase family.</text>
</comment>
<dbReference type="EC" id="2.2.1.7" evidence="6"/>
<dbReference type="InterPro" id="IPR020826">
    <property type="entry name" value="Transketolase_BS"/>
</dbReference>
<dbReference type="InterPro" id="IPR009014">
    <property type="entry name" value="Transketo_C/PFOR_II"/>
</dbReference>
<proteinExistence type="inferred from homology"/>
<dbReference type="EMBL" id="UAPV01000001">
    <property type="protein sequence ID" value="SPT68937.1"/>
    <property type="molecule type" value="Genomic_DNA"/>
</dbReference>
<dbReference type="FunFam" id="3.40.50.970:FF:000129">
    <property type="entry name" value="Transketolase"/>
    <property type="match status" value="1"/>
</dbReference>
<evidence type="ECO:0000256" key="2">
    <source>
        <dbReference type="ARBA" id="ARBA00007131"/>
    </source>
</evidence>
<dbReference type="PROSITE" id="PS00802">
    <property type="entry name" value="TRANSKETOLASE_2"/>
    <property type="match status" value="1"/>
</dbReference>
<dbReference type="InterPro" id="IPR051157">
    <property type="entry name" value="PDH/Transketolase"/>
</dbReference>
<dbReference type="RefSeq" id="WP_113743143.1">
    <property type="nucleotide sequence ID" value="NZ_UAPV01000001.1"/>
</dbReference>
<dbReference type="SUPFAM" id="SSF52922">
    <property type="entry name" value="TK C-terminal domain-like"/>
    <property type="match status" value="1"/>
</dbReference>
<keyword evidence="7" id="KW-1185">Reference proteome</keyword>
<sequence>MIANREAYGLALVSLYEKNKNIVVLDADLAKATFTDTFRKAHGDRFIDCGIAEQNMMGVAAGLATTGLVPFVSTFAVFASLRASEQFRNSVCYPHLNVKVVATHAGIECGADGATHQALEDLAVMRTMPGNVVLVPADPVATRELVYLMAEHDGPAYMRVGRDKMPDLYSDTTKFKLGGSHTLKEGTDAYIIACGSRVHAALEAAETLKAERNINVGVIDMYSIKPIDEEAIVRAAMTGLIVTCEDHQRAGGLGAAVCEVCCEKSPCRVIRMGVDDSFGRSGSAKELFELYHLSADDIVKTVADNLN</sequence>
<gene>
    <name evidence="6" type="primary">dxs_1</name>
    <name evidence="6" type="ORF">NCTC13093_00287</name>
</gene>
<dbReference type="CDD" id="cd07033">
    <property type="entry name" value="TPP_PYR_DXS_TK_like"/>
    <property type="match status" value="1"/>
</dbReference>
<evidence type="ECO:0000256" key="3">
    <source>
        <dbReference type="ARBA" id="ARBA00022679"/>
    </source>
</evidence>
<keyword evidence="4" id="KW-0786">Thiamine pyrophosphate</keyword>
<dbReference type="Proteomes" id="UP000250086">
    <property type="component" value="Unassembled WGS sequence"/>
</dbReference>
<evidence type="ECO:0000313" key="7">
    <source>
        <dbReference type="Proteomes" id="UP000250086"/>
    </source>
</evidence>
<evidence type="ECO:0000313" key="6">
    <source>
        <dbReference type="EMBL" id="SPT68937.1"/>
    </source>
</evidence>
<comment type="cofactor">
    <cofactor evidence="1">
        <name>thiamine diphosphate</name>
        <dbReference type="ChEBI" id="CHEBI:58937"/>
    </cofactor>
</comment>
<dbReference type="Pfam" id="PF02779">
    <property type="entry name" value="Transket_pyr"/>
    <property type="match status" value="1"/>
</dbReference>
<dbReference type="SMART" id="SM00861">
    <property type="entry name" value="Transket_pyr"/>
    <property type="match status" value="1"/>
</dbReference>
<reference evidence="6 7" key="1">
    <citation type="submission" date="2018-06" db="EMBL/GenBank/DDBJ databases">
        <authorList>
            <consortium name="Pathogen Informatics"/>
            <person name="Doyle S."/>
        </authorList>
    </citation>
    <scope>NUCLEOTIDE SEQUENCE [LARGE SCALE GENOMIC DNA]</scope>
    <source>
        <strain evidence="6 7">NCTC13093</strain>
    </source>
</reference>
<dbReference type="GO" id="GO:0008661">
    <property type="term" value="F:1-deoxy-D-xylulose-5-phosphate synthase activity"/>
    <property type="evidence" value="ECO:0007669"/>
    <property type="project" value="UniProtKB-EC"/>
</dbReference>